<sequence length="287" mass="32325">MSDLMAADAFSRYSKTLQRLYESDGDYRGLVDGFAEVYLGRILQRQTPASERAKLRKWDCARTYLIEECAAFSVLCEAGPTRMLYPGSVATFRAIGQLPGVPVPLQRLRLDSVRLNRSGFYLADSEEHEFPAPVPAPGQDPVDRERARDTALSERDWQRLCAYTIAKRFLAGDMLTRAGETSGRSLYILERGAVEVLQRDREEDARWHQVAIHRPHSIIGEEDFVASGTSKVTIAALGDCDVQVLSQKRFERMQRNDPALARALREDIERILALQHRPVEGRGDGVC</sequence>
<reference evidence="2 3" key="1">
    <citation type="journal article" date="2010" name="Stand. Genomic Sci.">
        <title>Complete genome sequence of Haliangium ochraceum type strain (SMP-2).</title>
        <authorList>
            <consortium name="US DOE Joint Genome Institute (JGI-PGF)"/>
            <person name="Ivanova N."/>
            <person name="Daum C."/>
            <person name="Lang E."/>
            <person name="Abt B."/>
            <person name="Kopitz M."/>
            <person name="Saunders E."/>
            <person name="Lapidus A."/>
            <person name="Lucas S."/>
            <person name="Glavina Del Rio T."/>
            <person name="Nolan M."/>
            <person name="Tice H."/>
            <person name="Copeland A."/>
            <person name="Cheng J.F."/>
            <person name="Chen F."/>
            <person name="Bruce D."/>
            <person name="Goodwin L."/>
            <person name="Pitluck S."/>
            <person name="Mavromatis K."/>
            <person name="Pati A."/>
            <person name="Mikhailova N."/>
            <person name="Chen A."/>
            <person name="Palaniappan K."/>
            <person name="Land M."/>
            <person name="Hauser L."/>
            <person name="Chang Y.J."/>
            <person name="Jeffries C.D."/>
            <person name="Detter J.C."/>
            <person name="Brettin T."/>
            <person name="Rohde M."/>
            <person name="Goker M."/>
            <person name="Bristow J."/>
            <person name="Markowitz V."/>
            <person name="Eisen J.A."/>
            <person name="Hugenholtz P."/>
            <person name="Kyrpides N.C."/>
            <person name="Klenk H.P."/>
        </authorList>
    </citation>
    <scope>NUCLEOTIDE SEQUENCE [LARGE SCALE GENOMIC DNA]</scope>
    <source>
        <strain evidence="3">DSM 14365 / CIP 107738 / JCM 11303 / AJ 13395 / SMP-2</strain>
    </source>
</reference>
<evidence type="ECO:0000313" key="2">
    <source>
        <dbReference type="EMBL" id="ACY13648.1"/>
    </source>
</evidence>
<dbReference type="InterPro" id="IPR050397">
    <property type="entry name" value="Env_Response_Regulators"/>
</dbReference>
<dbReference type="SUPFAM" id="SSF51206">
    <property type="entry name" value="cAMP-binding domain-like"/>
    <property type="match status" value="1"/>
</dbReference>
<keyword evidence="3" id="KW-1185">Reference proteome</keyword>
<dbReference type="PROSITE" id="PS50042">
    <property type="entry name" value="CNMP_BINDING_3"/>
    <property type="match status" value="1"/>
</dbReference>
<gene>
    <name evidence="2" type="ordered locus">Hoch_1056</name>
</gene>
<dbReference type="GO" id="GO:0016755">
    <property type="term" value="F:aminoacyltransferase activity"/>
    <property type="evidence" value="ECO:0007669"/>
    <property type="project" value="InterPro"/>
</dbReference>
<accession>D0LQT8</accession>
<dbReference type="KEGG" id="hoh:Hoch_1056"/>
<dbReference type="PANTHER" id="PTHR24567:SF26">
    <property type="entry name" value="REGULATORY PROTEIN YEIL"/>
    <property type="match status" value="1"/>
</dbReference>
<dbReference type="Pfam" id="PF00027">
    <property type="entry name" value="cNMP_binding"/>
    <property type="match status" value="1"/>
</dbReference>
<dbReference type="AlphaFoldDB" id="D0LQT8"/>
<dbReference type="InterPro" id="IPR014710">
    <property type="entry name" value="RmlC-like_jellyroll"/>
</dbReference>
<name>D0LQT8_HALO1</name>
<dbReference type="eggNOG" id="COG0664">
    <property type="taxonomic scope" value="Bacteria"/>
</dbReference>
<organism evidence="2 3">
    <name type="scientific">Haliangium ochraceum (strain DSM 14365 / JCM 11303 / SMP-2)</name>
    <dbReference type="NCBI Taxonomy" id="502025"/>
    <lineage>
        <taxon>Bacteria</taxon>
        <taxon>Pseudomonadati</taxon>
        <taxon>Myxococcota</taxon>
        <taxon>Polyangia</taxon>
        <taxon>Haliangiales</taxon>
        <taxon>Kofleriaceae</taxon>
        <taxon>Haliangium</taxon>
    </lineage>
</organism>
<feature type="domain" description="Cyclic nucleotide-binding" evidence="1">
    <location>
        <begin position="183"/>
        <end position="271"/>
    </location>
</feature>
<dbReference type="InterPro" id="IPR000595">
    <property type="entry name" value="cNMP-bd_dom"/>
</dbReference>
<dbReference type="Gene3D" id="2.60.120.10">
    <property type="entry name" value="Jelly Rolls"/>
    <property type="match status" value="1"/>
</dbReference>
<dbReference type="InterPro" id="IPR018490">
    <property type="entry name" value="cNMP-bd_dom_sf"/>
</dbReference>
<proteinExistence type="predicted"/>
<dbReference type="CDD" id="cd00038">
    <property type="entry name" value="CAP_ED"/>
    <property type="match status" value="1"/>
</dbReference>
<dbReference type="GO" id="GO:0005829">
    <property type="term" value="C:cytosol"/>
    <property type="evidence" value="ECO:0007669"/>
    <property type="project" value="TreeGrafter"/>
</dbReference>
<evidence type="ECO:0000313" key="3">
    <source>
        <dbReference type="Proteomes" id="UP000001880"/>
    </source>
</evidence>
<dbReference type="EMBL" id="CP001804">
    <property type="protein sequence ID" value="ACY13648.1"/>
    <property type="molecule type" value="Genomic_DNA"/>
</dbReference>
<dbReference type="HOGENOM" id="CLU_968971_0_0_7"/>
<evidence type="ECO:0000259" key="1">
    <source>
        <dbReference type="PROSITE" id="PS50042"/>
    </source>
</evidence>
<dbReference type="GO" id="GO:0003700">
    <property type="term" value="F:DNA-binding transcription factor activity"/>
    <property type="evidence" value="ECO:0007669"/>
    <property type="project" value="TreeGrafter"/>
</dbReference>
<protein>
    <submittedName>
        <fullName evidence="2">Putative transcriptional regulator, Crp/Fnr family</fullName>
    </submittedName>
</protein>
<dbReference type="SMART" id="SM00100">
    <property type="entry name" value="cNMP"/>
    <property type="match status" value="1"/>
</dbReference>
<dbReference type="Proteomes" id="UP000001880">
    <property type="component" value="Chromosome"/>
</dbReference>
<dbReference type="PANTHER" id="PTHR24567">
    <property type="entry name" value="CRP FAMILY TRANSCRIPTIONAL REGULATORY PROTEIN"/>
    <property type="match status" value="1"/>
</dbReference>
<dbReference type="Gene3D" id="3.40.50.11710">
    <property type="entry name" value="Cyclodipeptide synthase"/>
    <property type="match status" value="1"/>
</dbReference>
<dbReference type="InterPro" id="IPR038622">
    <property type="entry name" value="CDPS_sf"/>
</dbReference>